<evidence type="ECO:0000313" key="13">
    <source>
        <dbReference type="Proteomes" id="UP000030687"/>
    </source>
</evidence>
<dbReference type="SMART" id="SM00369">
    <property type="entry name" value="LRR_TYP"/>
    <property type="match status" value="6"/>
</dbReference>
<keyword evidence="13" id="KW-1185">Reference proteome</keyword>
<dbReference type="PANTHER" id="PTHR48054">
    <property type="entry name" value="RECEPTOR KINASE-LIKE PROTEIN XA21"/>
    <property type="match status" value="1"/>
</dbReference>
<keyword evidence="6 9" id="KW-1133">Transmembrane helix</keyword>
<dbReference type="InterPro" id="IPR032675">
    <property type="entry name" value="LRR_dom_sf"/>
</dbReference>
<proteinExistence type="predicted"/>
<evidence type="ECO:0000259" key="10">
    <source>
        <dbReference type="Pfam" id="PF08263"/>
    </source>
</evidence>
<dbReference type="Pfam" id="PF08263">
    <property type="entry name" value="LRRNT_2"/>
    <property type="match status" value="1"/>
</dbReference>
<evidence type="ECO:0000256" key="5">
    <source>
        <dbReference type="ARBA" id="ARBA00022737"/>
    </source>
</evidence>
<dbReference type="InterPro" id="IPR052592">
    <property type="entry name" value="LRR-RLK"/>
</dbReference>
<dbReference type="GO" id="GO:0016020">
    <property type="term" value="C:membrane"/>
    <property type="evidence" value="ECO:0007669"/>
    <property type="project" value="UniProtKB-SubCell"/>
</dbReference>
<dbReference type="Proteomes" id="UP000030687">
    <property type="component" value="Unassembled WGS sequence"/>
</dbReference>
<evidence type="ECO:0000256" key="4">
    <source>
        <dbReference type="ARBA" id="ARBA00022729"/>
    </source>
</evidence>
<feature type="transmembrane region" description="Helical" evidence="9">
    <location>
        <begin position="31"/>
        <end position="53"/>
    </location>
</feature>
<gene>
    <name evidence="12" type="ORF">CICLE_v10003266mg</name>
</gene>
<evidence type="ECO:0000259" key="11">
    <source>
        <dbReference type="Pfam" id="PF23598"/>
    </source>
</evidence>
<evidence type="ECO:0000256" key="7">
    <source>
        <dbReference type="ARBA" id="ARBA00023136"/>
    </source>
</evidence>
<name>V4SAZ8_CITCL</name>
<comment type="subcellular location">
    <subcellularLocation>
        <location evidence="1">Membrane</location>
        <topology evidence="1">Single-pass membrane protein</topology>
    </subcellularLocation>
</comment>
<evidence type="ECO:0000256" key="2">
    <source>
        <dbReference type="ARBA" id="ARBA00022614"/>
    </source>
</evidence>
<dbReference type="PRINTS" id="PR00019">
    <property type="entry name" value="LEURICHRPT"/>
</dbReference>
<evidence type="ECO:0000256" key="6">
    <source>
        <dbReference type="ARBA" id="ARBA00022989"/>
    </source>
</evidence>
<feature type="domain" description="Disease resistance R13L4/SHOC-2-like LRR" evidence="11">
    <location>
        <begin position="258"/>
        <end position="394"/>
    </location>
</feature>
<dbReference type="InterPro" id="IPR055414">
    <property type="entry name" value="LRR_R13L4/SHOC2-like"/>
</dbReference>
<protein>
    <submittedName>
        <fullName evidence="12">Uncharacterized protein</fullName>
    </submittedName>
</protein>
<dbReference type="Pfam" id="PF00560">
    <property type="entry name" value="LRR_1"/>
    <property type="match status" value="2"/>
</dbReference>
<dbReference type="InterPro" id="IPR001611">
    <property type="entry name" value="Leu-rich_rpt"/>
</dbReference>
<sequence length="553" mass="60675">INCKLPIKANKDADVPYTLIKFDRFYSEETMGLSLSLFLIFMHFVFSLIFFNFTIANFSIASSVLPICHDDERSSLLQFKESLIINDTIDESYHTYHWIYECRPKVASWKPAGGNIDCCSWDGVECNENNGHVFKLDLSNSCLQGSINSSSGLFNLIHLEWLNLAGNDFRYSEIPPGIANLSRLSYLNLSDSFFIGQIPSEILELSNLVSLDLSGNAYPGGILELRKSSLTNLAEKLTNLETLNLGLVSIFNTPIPHNLGNLSSLRFLSLNNCLVRAGRIPSSLGNLLKLIHLDLSQNQLLSGEIPASIGNLGSLKELDLSGNILSSKLPASIGNLSSLKELDLSMNIFSGEVPAVIGNLSSLKALTLVENNFSGDLPAFIGNLRSLEILDLSLNKFSGELPVFIGNLPSLEELDLSENQLSGQIPQQLVDLTFLGFFNVSHNNLTGPIPQGNQFPTFDNSSFDGNPGLCGRPLSKECENSEPPTNQDHHIDGSEESLLSGASDWKIILIGYAGGLVAGLALGFNFSTGIVGWILEKFGMQHKTMRRKRRLRN</sequence>
<dbReference type="eggNOG" id="KOG0619">
    <property type="taxonomic scope" value="Eukaryota"/>
</dbReference>
<keyword evidence="2" id="KW-0433">Leucine-rich repeat</keyword>
<keyword evidence="7 9" id="KW-0472">Membrane</keyword>
<evidence type="ECO:0000256" key="9">
    <source>
        <dbReference type="SAM" id="Phobius"/>
    </source>
</evidence>
<feature type="region of interest" description="Disordered" evidence="8">
    <location>
        <begin position="472"/>
        <end position="494"/>
    </location>
</feature>
<keyword evidence="4" id="KW-0732">Signal</keyword>
<dbReference type="Pfam" id="PF23598">
    <property type="entry name" value="LRR_14"/>
    <property type="match status" value="1"/>
</dbReference>
<dbReference type="Gene3D" id="3.80.10.10">
    <property type="entry name" value="Ribonuclease Inhibitor"/>
    <property type="match status" value="2"/>
</dbReference>
<dbReference type="Gramene" id="ESR44708">
    <property type="protein sequence ID" value="ESR44708"/>
    <property type="gene ID" value="CICLE_v10003266mg"/>
</dbReference>
<dbReference type="SUPFAM" id="SSF52058">
    <property type="entry name" value="L domain-like"/>
    <property type="match status" value="1"/>
</dbReference>
<keyword evidence="5" id="KW-0677">Repeat</keyword>
<evidence type="ECO:0000256" key="3">
    <source>
        <dbReference type="ARBA" id="ARBA00022692"/>
    </source>
</evidence>
<evidence type="ECO:0000256" key="8">
    <source>
        <dbReference type="SAM" id="MobiDB-lite"/>
    </source>
</evidence>
<dbReference type="KEGG" id="cic:CICLE_v10003266mg"/>
<feature type="transmembrane region" description="Helical" evidence="9">
    <location>
        <begin position="509"/>
        <end position="535"/>
    </location>
</feature>
<evidence type="ECO:0000256" key="1">
    <source>
        <dbReference type="ARBA" id="ARBA00004167"/>
    </source>
</evidence>
<dbReference type="InterPro" id="IPR013210">
    <property type="entry name" value="LRR_N_plant-typ"/>
</dbReference>
<dbReference type="AlphaFoldDB" id="V4SAZ8"/>
<dbReference type="OMA" id="NDFRYSE"/>
<evidence type="ECO:0000313" key="12">
    <source>
        <dbReference type="EMBL" id="ESR44708.1"/>
    </source>
</evidence>
<dbReference type="InterPro" id="IPR003591">
    <property type="entry name" value="Leu-rich_rpt_typical-subtyp"/>
</dbReference>
<feature type="domain" description="Leucine-rich repeat-containing N-terminal plant-type" evidence="10">
    <location>
        <begin position="69"/>
        <end position="127"/>
    </location>
</feature>
<dbReference type="FunFam" id="3.80.10.10:FF:000095">
    <property type="entry name" value="LRR receptor-like serine/threonine-protein kinase GSO1"/>
    <property type="match status" value="1"/>
</dbReference>
<dbReference type="InParanoid" id="V4SAZ8"/>
<reference evidence="12 13" key="1">
    <citation type="submission" date="2013-10" db="EMBL/GenBank/DDBJ databases">
        <authorList>
            <consortium name="International Citrus Genome Consortium"/>
            <person name="Jenkins J."/>
            <person name="Schmutz J."/>
            <person name="Prochnik S."/>
            <person name="Rokhsar D."/>
            <person name="Gmitter F."/>
            <person name="Ollitrault P."/>
            <person name="Machado M."/>
            <person name="Talon M."/>
            <person name="Wincker P."/>
            <person name="Jaillon O."/>
            <person name="Morgante M."/>
        </authorList>
    </citation>
    <scope>NUCLEOTIDE SEQUENCE</scope>
    <source>
        <strain evidence="13">cv. Clemenules</strain>
    </source>
</reference>
<dbReference type="EMBL" id="KI536799">
    <property type="protein sequence ID" value="ESR44708.1"/>
    <property type="molecule type" value="Genomic_DNA"/>
</dbReference>
<accession>V4SAZ8</accession>
<organism evidence="12 13">
    <name type="scientific">Citrus clementina</name>
    <name type="common">Clementine</name>
    <name type="synonym">Citrus deliciosa x Citrus sinensis</name>
    <dbReference type="NCBI Taxonomy" id="85681"/>
    <lineage>
        <taxon>Eukaryota</taxon>
        <taxon>Viridiplantae</taxon>
        <taxon>Streptophyta</taxon>
        <taxon>Embryophyta</taxon>
        <taxon>Tracheophyta</taxon>
        <taxon>Spermatophyta</taxon>
        <taxon>Magnoliopsida</taxon>
        <taxon>eudicotyledons</taxon>
        <taxon>Gunneridae</taxon>
        <taxon>Pentapetalae</taxon>
        <taxon>rosids</taxon>
        <taxon>malvids</taxon>
        <taxon>Sapindales</taxon>
        <taxon>Rutaceae</taxon>
        <taxon>Aurantioideae</taxon>
        <taxon>Citrus</taxon>
    </lineage>
</organism>
<feature type="non-terminal residue" evidence="12">
    <location>
        <position position="1"/>
    </location>
</feature>
<keyword evidence="3 9" id="KW-0812">Transmembrane</keyword>
<dbReference type="PANTHER" id="PTHR48054:SF47">
    <property type="entry name" value="OS06G0179800 PROTEIN"/>
    <property type="match status" value="1"/>
</dbReference>